<keyword evidence="1" id="KW-0812">Transmembrane</keyword>
<reference evidence="2 3" key="1">
    <citation type="submission" date="2024-09" db="EMBL/GenBank/DDBJ databases">
        <authorList>
            <person name="Sun Q."/>
            <person name="Mori K."/>
        </authorList>
    </citation>
    <scope>NUCLEOTIDE SEQUENCE [LARGE SCALE GENOMIC DNA]</scope>
    <source>
        <strain evidence="2 3">JCM 13852</strain>
    </source>
</reference>
<evidence type="ECO:0000256" key="1">
    <source>
        <dbReference type="SAM" id="Phobius"/>
    </source>
</evidence>
<evidence type="ECO:0000313" key="3">
    <source>
        <dbReference type="Proteomes" id="UP001589535"/>
    </source>
</evidence>
<keyword evidence="3" id="KW-1185">Reference proteome</keyword>
<name>A0ABV5U7I2_9PSEU</name>
<keyword evidence="1" id="KW-1133">Transmembrane helix</keyword>
<dbReference type="RefSeq" id="WP_378197333.1">
    <property type="nucleotide sequence ID" value="NZ_JBHMBK010000017.1"/>
</dbReference>
<keyword evidence="1" id="KW-0472">Membrane</keyword>
<proteinExistence type="predicted"/>
<gene>
    <name evidence="2" type="ORF">ACFFTO_23205</name>
</gene>
<accession>A0ABV5U7I2</accession>
<protein>
    <submittedName>
        <fullName evidence="2">Uncharacterized protein</fullName>
    </submittedName>
</protein>
<feature type="transmembrane region" description="Helical" evidence="1">
    <location>
        <begin position="6"/>
        <end position="27"/>
    </location>
</feature>
<evidence type="ECO:0000313" key="2">
    <source>
        <dbReference type="EMBL" id="MFB9687099.1"/>
    </source>
</evidence>
<organism evidence="2 3">
    <name type="scientific">Amycolatopsis plumensis</name>
    <dbReference type="NCBI Taxonomy" id="236508"/>
    <lineage>
        <taxon>Bacteria</taxon>
        <taxon>Bacillati</taxon>
        <taxon>Actinomycetota</taxon>
        <taxon>Actinomycetes</taxon>
        <taxon>Pseudonocardiales</taxon>
        <taxon>Pseudonocardiaceae</taxon>
        <taxon>Amycolatopsis</taxon>
    </lineage>
</organism>
<dbReference type="Proteomes" id="UP001589535">
    <property type="component" value="Unassembled WGS sequence"/>
</dbReference>
<comment type="caution">
    <text evidence="2">The sequence shown here is derived from an EMBL/GenBank/DDBJ whole genome shotgun (WGS) entry which is preliminary data.</text>
</comment>
<sequence>MDGVLTSVIAISGTLAGSSFTYLFGLLNSRRTERVARDERLRQERINAYVAFAGAMTELRQAVITTWFIKQRGDEEKKRAAYTESDKRGAAADHTRLRVQMLTEDAELLRLADAAFEPINGLHDAPDLTTLRKYEEQSQAILSAFIEAAGRLVR</sequence>
<dbReference type="EMBL" id="JBHMBK010000017">
    <property type="protein sequence ID" value="MFB9687099.1"/>
    <property type="molecule type" value="Genomic_DNA"/>
</dbReference>